<dbReference type="InterPro" id="IPR003960">
    <property type="entry name" value="ATPase_AAA_CS"/>
</dbReference>
<dbReference type="GO" id="GO:0005524">
    <property type="term" value="F:ATP binding"/>
    <property type="evidence" value="ECO:0007669"/>
    <property type="project" value="UniProtKB-KW"/>
</dbReference>
<dbReference type="Gene3D" id="1.10.8.60">
    <property type="match status" value="1"/>
</dbReference>
<dbReference type="InterPro" id="IPR000642">
    <property type="entry name" value="Peptidase_M41"/>
</dbReference>
<keyword evidence="5" id="KW-0645">Protease</keyword>
<feature type="region of interest" description="Disordered" evidence="16">
    <location>
        <begin position="795"/>
        <end position="837"/>
    </location>
</feature>
<dbReference type="FunFam" id="3.40.50.300:FF:000001">
    <property type="entry name" value="ATP-dependent zinc metalloprotease FtsH"/>
    <property type="match status" value="1"/>
</dbReference>
<evidence type="ECO:0000259" key="17">
    <source>
        <dbReference type="SMART" id="SM00382"/>
    </source>
</evidence>
<dbReference type="SUPFAM" id="SSF52540">
    <property type="entry name" value="P-loop containing nucleoside triphosphate hydrolases"/>
    <property type="match status" value="1"/>
</dbReference>
<evidence type="ECO:0000256" key="11">
    <source>
        <dbReference type="ARBA" id="ARBA00022840"/>
    </source>
</evidence>
<keyword evidence="13" id="KW-0482">Metalloprotease</keyword>
<comment type="caution">
    <text evidence="18">The sequence shown here is derived from an EMBL/GenBank/DDBJ whole genome shotgun (WGS) entry which is preliminary data.</text>
</comment>
<dbReference type="InterPro" id="IPR003593">
    <property type="entry name" value="AAA+_ATPase"/>
</dbReference>
<evidence type="ECO:0000256" key="9">
    <source>
        <dbReference type="ARBA" id="ARBA00022801"/>
    </source>
</evidence>
<dbReference type="GO" id="GO:0004176">
    <property type="term" value="F:ATP-dependent peptidase activity"/>
    <property type="evidence" value="ECO:0007669"/>
    <property type="project" value="InterPro"/>
</dbReference>
<evidence type="ECO:0000256" key="2">
    <source>
        <dbReference type="ARBA" id="ARBA00004225"/>
    </source>
</evidence>
<evidence type="ECO:0000256" key="8">
    <source>
        <dbReference type="ARBA" id="ARBA00022741"/>
    </source>
</evidence>
<reference evidence="18" key="1">
    <citation type="submission" date="2023-07" db="EMBL/GenBank/DDBJ databases">
        <authorList>
            <consortium name="AG Swart"/>
            <person name="Singh M."/>
            <person name="Singh A."/>
            <person name="Seah K."/>
            <person name="Emmerich C."/>
        </authorList>
    </citation>
    <scope>NUCLEOTIDE SEQUENCE</scope>
    <source>
        <strain evidence="18">DP1</strain>
    </source>
</reference>
<dbReference type="GO" id="GO:0005745">
    <property type="term" value="C:m-AAA complex"/>
    <property type="evidence" value="ECO:0007669"/>
    <property type="project" value="TreeGrafter"/>
</dbReference>
<protein>
    <recommendedName>
        <fullName evidence="17">AAA+ ATPase domain-containing protein</fullName>
    </recommendedName>
</protein>
<dbReference type="Gene3D" id="3.40.1690.20">
    <property type="match status" value="1"/>
</dbReference>
<organism evidence="18 19">
    <name type="scientific">Euplotes crassus</name>
    <dbReference type="NCBI Taxonomy" id="5936"/>
    <lineage>
        <taxon>Eukaryota</taxon>
        <taxon>Sar</taxon>
        <taxon>Alveolata</taxon>
        <taxon>Ciliophora</taxon>
        <taxon>Intramacronucleata</taxon>
        <taxon>Spirotrichea</taxon>
        <taxon>Hypotrichia</taxon>
        <taxon>Euplotida</taxon>
        <taxon>Euplotidae</taxon>
        <taxon>Moneuplotes</taxon>
    </lineage>
</organism>
<comment type="similarity">
    <text evidence="3">In the C-terminal section; belongs to the peptidase M41 family.</text>
</comment>
<dbReference type="HAMAP" id="MF_01458">
    <property type="entry name" value="FtsH"/>
    <property type="match status" value="1"/>
</dbReference>
<keyword evidence="15" id="KW-0472">Membrane</keyword>
<keyword evidence="6" id="KW-0812">Transmembrane</keyword>
<sequence>MLRSCILDKRRPRVILGGLKNLRMFSTKQTASRAIPIAEAATRSNNLPYRTSIFNNYYWVRQQVRTSCLAMKQYLPGELPYIFHKRAPKGFEKFLRDKKEQKKKDETQKDKDDKESQKDKESESEEEHHDTKSSKTSDDRPAYMQFLFNPNNNPKWENWGILALALFGGIYAYTFSSPAKELVYMEFVNDYLTKNRVKNITIIKDKRSDVFNYRADIETMEGDKFYITLGSVDNFLAKIDLIQREMGKTPQEFVPLKYSNESEQSSSNLFLNITIAGLFGLFMYQIWKGRTPKKGTGRKGSSNNSKSGGFMGGGGLGSMMNVGKSNVQIYGIDKKIKTKFKHVAGLENAKMEIMEFVDFLKNPKKYQKLGAKIPRGALLIGPPGTGKTMLAKATAGEAGIPFMTISGSDFVEMFVGVGASRVRDLFKKARENSPSIIFIDEIDAVGKKRHGKFTGGNDERDNTLNQLLVEMDGFGTDSAVVVFAATNRKDILDSALLRPGRFDRTIEINLPNIEERAEIFKVHLKKVKLNEKYDISEYAKKLAALTPGMSGADIYNVANEGAILAARANLGAITLLQFEQATERVIGGLEKKTVMSETERRTVAYHESGHAVAGWFLENSNPLLKITIIPRTKGSLGFAQYLPEELSLYTKEQLYDMIKVALGGRIAEEIFFGRITTGASDDLKKVTQIATGIVTTYGMSDMGLVSYHQEEGYQKPYSENTGSKIDVEVKNIIDECYKNTKVLLESKRELIEKLAERLLDKEVVSLPDIIECLGERPFPMKENLKEYLAEIKERQKEEKEEAAKKEEEGKESEEGEKSEESEEESTENEDLKEEKSK</sequence>
<evidence type="ECO:0000313" key="19">
    <source>
        <dbReference type="Proteomes" id="UP001295684"/>
    </source>
</evidence>
<dbReference type="InterPro" id="IPR041569">
    <property type="entry name" value="AAA_lid_3"/>
</dbReference>
<feature type="compositionally biased region" description="Acidic residues" evidence="16">
    <location>
        <begin position="809"/>
        <end position="831"/>
    </location>
</feature>
<dbReference type="Pfam" id="PF00004">
    <property type="entry name" value="AAA"/>
    <property type="match status" value="1"/>
</dbReference>
<dbReference type="InterPro" id="IPR050928">
    <property type="entry name" value="ATP-dep_Zn_Metalloprotease"/>
</dbReference>
<evidence type="ECO:0000256" key="5">
    <source>
        <dbReference type="ARBA" id="ARBA00022670"/>
    </source>
</evidence>
<gene>
    <name evidence="18" type="ORF">ECRASSUSDP1_LOCUS26521</name>
</gene>
<evidence type="ECO:0000256" key="7">
    <source>
        <dbReference type="ARBA" id="ARBA00022723"/>
    </source>
</evidence>
<dbReference type="PANTHER" id="PTHR43655:SF2">
    <property type="entry name" value="AFG3 LIKE MATRIX AAA PEPTIDASE SUBUNIT 2, ISOFORM A"/>
    <property type="match status" value="1"/>
</dbReference>
<dbReference type="CDD" id="cd19501">
    <property type="entry name" value="RecA-like_FtsH"/>
    <property type="match status" value="1"/>
</dbReference>
<dbReference type="AlphaFoldDB" id="A0AAD2D9Z5"/>
<keyword evidence="9" id="KW-0378">Hydrolase</keyword>
<dbReference type="InterPro" id="IPR003959">
    <property type="entry name" value="ATPase_AAA_core"/>
</dbReference>
<dbReference type="Pfam" id="PF17862">
    <property type="entry name" value="AAA_lid_3"/>
    <property type="match status" value="1"/>
</dbReference>
<keyword evidence="19" id="KW-1185">Reference proteome</keyword>
<keyword evidence="8" id="KW-0547">Nucleotide-binding</keyword>
<dbReference type="GO" id="GO:0034982">
    <property type="term" value="P:mitochondrial protein processing"/>
    <property type="evidence" value="ECO:0007669"/>
    <property type="project" value="TreeGrafter"/>
</dbReference>
<evidence type="ECO:0000313" key="18">
    <source>
        <dbReference type="EMBL" id="CAI2384981.1"/>
    </source>
</evidence>
<comment type="subcellular location">
    <subcellularLocation>
        <location evidence="2">Mitochondrion membrane</location>
        <topology evidence="2">Multi-pass membrane protein</topology>
    </subcellularLocation>
</comment>
<evidence type="ECO:0000256" key="6">
    <source>
        <dbReference type="ARBA" id="ARBA00022692"/>
    </source>
</evidence>
<dbReference type="EMBL" id="CAMPGE010027339">
    <property type="protein sequence ID" value="CAI2384981.1"/>
    <property type="molecule type" value="Genomic_DNA"/>
</dbReference>
<evidence type="ECO:0000256" key="14">
    <source>
        <dbReference type="ARBA" id="ARBA00023128"/>
    </source>
</evidence>
<dbReference type="GO" id="GO:0008270">
    <property type="term" value="F:zinc ion binding"/>
    <property type="evidence" value="ECO:0007669"/>
    <property type="project" value="InterPro"/>
</dbReference>
<dbReference type="InterPro" id="IPR027417">
    <property type="entry name" value="P-loop_NTPase"/>
</dbReference>
<keyword evidence="12" id="KW-1133">Transmembrane helix</keyword>
<dbReference type="SUPFAM" id="SSF140990">
    <property type="entry name" value="FtsH protease domain-like"/>
    <property type="match status" value="1"/>
</dbReference>
<accession>A0AAD2D9Z5</accession>
<evidence type="ECO:0000256" key="15">
    <source>
        <dbReference type="ARBA" id="ARBA00023136"/>
    </source>
</evidence>
<dbReference type="InterPro" id="IPR037219">
    <property type="entry name" value="Peptidase_M41-like"/>
</dbReference>
<evidence type="ECO:0000256" key="4">
    <source>
        <dbReference type="ARBA" id="ARBA00010550"/>
    </source>
</evidence>
<dbReference type="InterPro" id="IPR005936">
    <property type="entry name" value="FtsH"/>
</dbReference>
<dbReference type="FunFam" id="1.20.58.760:FF:000003">
    <property type="entry name" value="AFG3-like AAA ATPase 2"/>
    <property type="match status" value="1"/>
</dbReference>
<keyword evidence="7" id="KW-0479">Metal-binding</keyword>
<evidence type="ECO:0000256" key="12">
    <source>
        <dbReference type="ARBA" id="ARBA00022989"/>
    </source>
</evidence>
<dbReference type="Proteomes" id="UP001295684">
    <property type="component" value="Unassembled WGS sequence"/>
</dbReference>
<evidence type="ECO:0000256" key="10">
    <source>
        <dbReference type="ARBA" id="ARBA00022833"/>
    </source>
</evidence>
<dbReference type="PROSITE" id="PS00674">
    <property type="entry name" value="AAA"/>
    <property type="match status" value="1"/>
</dbReference>
<proteinExistence type="inferred from homology"/>
<dbReference type="Gene3D" id="1.20.58.760">
    <property type="entry name" value="Peptidase M41"/>
    <property type="match status" value="1"/>
</dbReference>
<dbReference type="Pfam" id="PF01434">
    <property type="entry name" value="Peptidase_M41"/>
    <property type="match status" value="1"/>
</dbReference>
<keyword evidence="10" id="KW-0862">Zinc</keyword>
<evidence type="ECO:0000256" key="1">
    <source>
        <dbReference type="ARBA" id="ARBA00001947"/>
    </source>
</evidence>
<dbReference type="GO" id="GO:0016887">
    <property type="term" value="F:ATP hydrolysis activity"/>
    <property type="evidence" value="ECO:0007669"/>
    <property type="project" value="InterPro"/>
</dbReference>
<keyword evidence="11" id="KW-0067">ATP-binding</keyword>
<dbReference type="Gene3D" id="3.40.50.300">
    <property type="entry name" value="P-loop containing nucleotide triphosphate hydrolases"/>
    <property type="match status" value="1"/>
</dbReference>
<feature type="compositionally biased region" description="Basic and acidic residues" evidence="16">
    <location>
        <begin position="795"/>
        <end position="808"/>
    </location>
</feature>
<evidence type="ECO:0000256" key="16">
    <source>
        <dbReference type="SAM" id="MobiDB-lite"/>
    </source>
</evidence>
<evidence type="ECO:0000256" key="13">
    <source>
        <dbReference type="ARBA" id="ARBA00023049"/>
    </source>
</evidence>
<evidence type="ECO:0000256" key="3">
    <source>
        <dbReference type="ARBA" id="ARBA00010044"/>
    </source>
</evidence>
<feature type="domain" description="AAA+ ATPase" evidence="17">
    <location>
        <begin position="373"/>
        <end position="512"/>
    </location>
</feature>
<feature type="region of interest" description="Disordered" evidence="16">
    <location>
        <begin position="94"/>
        <end position="138"/>
    </location>
</feature>
<dbReference type="FunFam" id="1.10.8.60:FF:000019">
    <property type="entry name" value="AFG3-like AAA ATPase 2"/>
    <property type="match status" value="1"/>
</dbReference>
<comment type="similarity">
    <text evidence="4">In the N-terminal section; belongs to the AAA ATPase family.</text>
</comment>
<comment type="cofactor">
    <cofactor evidence="1">
        <name>Zn(2+)</name>
        <dbReference type="ChEBI" id="CHEBI:29105"/>
    </cofactor>
</comment>
<dbReference type="InterPro" id="IPR011546">
    <property type="entry name" value="Pept_M41_FtsH_extracell"/>
</dbReference>
<dbReference type="GO" id="GO:0004222">
    <property type="term" value="F:metalloendopeptidase activity"/>
    <property type="evidence" value="ECO:0007669"/>
    <property type="project" value="InterPro"/>
</dbReference>
<keyword evidence="14" id="KW-0496">Mitochondrion</keyword>
<dbReference type="Pfam" id="PF06480">
    <property type="entry name" value="FtsH_ext"/>
    <property type="match status" value="1"/>
</dbReference>
<dbReference type="PANTHER" id="PTHR43655">
    <property type="entry name" value="ATP-DEPENDENT PROTEASE"/>
    <property type="match status" value="1"/>
</dbReference>
<dbReference type="NCBIfam" id="TIGR01241">
    <property type="entry name" value="FtsH_fam"/>
    <property type="match status" value="1"/>
</dbReference>
<dbReference type="SMART" id="SM00382">
    <property type="entry name" value="AAA"/>
    <property type="match status" value="1"/>
</dbReference>
<name>A0AAD2D9Z5_EUPCR</name>